<keyword evidence="4 6" id="KW-0964">Secreted</keyword>
<dbReference type="RefSeq" id="XP_024924731.1">
    <property type="nucleotide sequence ID" value="XM_025068963.3"/>
</dbReference>
<name>A0A6P6FT49_ZIZJJ</name>
<evidence type="ECO:0000313" key="7">
    <source>
        <dbReference type="Proteomes" id="UP001652623"/>
    </source>
</evidence>
<keyword evidence="5 6" id="KW-0732">Signal</keyword>
<sequence length="140" mass="16229">MKNTTQLLQWLLVVLYLVGVITTSRSTEAKEVVTIVNALGPDLVLTVHCKSKDDDLGIHNIPYKDGNYSFTFKPNIWGTTQYWCNFLWIGGNHYFDIYIDMRDYPICNNVCSWQIYPNGPCLYNRSTQKFDLCHGWNPPK</sequence>
<evidence type="ECO:0000313" key="8">
    <source>
        <dbReference type="RefSeq" id="XP_024924731.1"/>
    </source>
</evidence>
<dbReference type="GO" id="GO:0005576">
    <property type="term" value="C:extracellular region"/>
    <property type="evidence" value="ECO:0007669"/>
    <property type="project" value="UniProtKB-SubCell"/>
</dbReference>
<gene>
    <name evidence="8" type="primary">LOC112489864</name>
</gene>
<keyword evidence="3 6" id="KW-0713">Self-incompatibility</keyword>
<dbReference type="InParanoid" id="A0A6P6FT49"/>
<comment type="similarity">
    <text evidence="2 6">Belongs to the plant self-incompatibility (S1) protein family.</text>
</comment>
<accession>A0A6P6FT49</accession>
<evidence type="ECO:0000256" key="4">
    <source>
        <dbReference type="ARBA" id="ARBA00022525"/>
    </source>
</evidence>
<comment type="subcellular location">
    <subcellularLocation>
        <location evidence="1 6">Secreted</location>
    </subcellularLocation>
</comment>
<dbReference type="GO" id="GO:0060320">
    <property type="term" value="P:rejection of self pollen"/>
    <property type="evidence" value="ECO:0007669"/>
    <property type="project" value="UniProtKB-KW"/>
</dbReference>
<dbReference type="GeneID" id="112489864"/>
<organism evidence="7 8">
    <name type="scientific">Ziziphus jujuba</name>
    <name type="common">Chinese jujube</name>
    <name type="synonym">Ziziphus sativa</name>
    <dbReference type="NCBI Taxonomy" id="326968"/>
    <lineage>
        <taxon>Eukaryota</taxon>
        <taxon>Viridiplantae</taxon>
        <taxon>Streptophyta</taxon>
        <taxon>Embryophyta</taxon>
        <taxon>Tracheophyta</taxon>
        <taxon>Spermatophyta</taxon>
        <taxon>Magnoliopsida</taxon>
        <taxon>eudicotyledons</taxon>
        <taxon>Gunneridae</taxon>
        <taxon>Pentapetalae</taxon>
        <taxon>rosids</taxon>
        <taxon>fabids</taxon>
        <taxon>Rosales</taxon>
        <taxon>Rhamnaceae</taxon>
        <taxon>Paliureae</taxon>
        <taxon>Ziziphus</taxon>
    </lineage>
</organism>
<dbReference type="PANTHER" id="PTHR31232:SF149">
    <property type="entry name" value="S-PROTEIN HOMOLOG"/>
    <property type="match status" value="1"/>
</dbReference>
<evidence type="ECO:0000256" key="5">
    <source>
        <dbReference type="ARBA" id="ARBA00022729"/>
    </source>
</evidence>
<dbReference type="KEGG" id="zju:112489864"/>
<dbReference type="AlphaFoldDB" id="A0A6P6FT49"/>
<proteinExistence type="inferred from homology"/>
<keyword evidence="7" id="KW-1185">Reference proteome</keyword>
<feature type="chain" id="PRO_5028524473" description="S-protein homolog" evidence="6">
    <location>
        <begin position="30"/>
        <end position="140"/>
    </location>
</feature>
<feature type="signal peptide" evidence="6">
    <location>
        <begin position="1"/>
        <end position="29"/>
    </location>
</feature>
<protein>
    <recommendedName>
        <fullName evidence="6">S-protein homolog</fullName>
    </recommendedName>
</protein>
<evidence type="ECO:0000256" key="1">
    <source>
        <dbReference type="ARBA" id="ARBA00004613"/>
    </source>
</evidence>
<dbReference type="InterPro" id="IPR010264">
    <property type="entry name" value="Self-incomp_S1"/>
</dbReference>
<evidence type="ECO:0000256" key="3">
    <source>
        <dbReference type="ARBA" id="ARBA00022471"/>
    </source>
</evidence>
<dbReference type="Proteomes" id="UP001652623">
    <property type="component" value="Chromosome 3"/>
</dbReference>
<dbReference type="Pfam" id="PF05938">
    <property type="entry name" value="Self-incomp_S1"/>
    <property type="match status" value="1"/>
</dbReference>
<evidence type="ECO:0000256" key="6">
    <source>
        <dbReference type="RuleBase" id="RU367044"/>
    </source>
</evidence>
<evidence type="ECO:0000256" key="2">
    <source>
        <dbReference type="ARBA" id="ARBA00005581"/>
    </source>
</evidence>
<dbReference type="PANTHER" id="PTHR31232">
    <property type="match status" value="1"/>
</dbReference>
<reference evidence="8" key="1">
    <citation type="submission" date="2025-08" db="UniProtKB">
        <authorList>
            <consortium name="RefSeq"/>
        </authorList>
    </citation>
    <scope>IDENTIFICATION</scope>
    <source>
        <tissue evidence="8">Seedling</tissue>
    </source>
</reference>